<name>A0ABP3C5P8_9MICO</name>
<evidence type="ECO:0000313" key="5">
    <source>
        <dbReference type="Proteomes" id="UP001498238"/>
    </source>
</evidence>
<dbReference type="Gene3D" id="1.10.30.50">
    <property type="match status" value="1"/>
</dbReference>
<gene>
    <name evidence="4" type="ORF">NCCP602_09590</name>
</gene>
<feature type="domain" description="HNH nuclease" evidence="3">
    <location>
        <begin position="672"/>
        <end position="724"/>
    </location>
</feature>
<comment type="caution">
    <text evidence="4">The sequence shown here is derived from an EMBL/GenBank/DDBJ whole genome shotgun (WGS) entry which is preliminary data.</text>
</comment>
<keyword evidence="5" id="KW-1185">Reference proteome</keyword>
<protein>
    <recommendedName>
        <fullName evidence="3">HNH nuclease domain-containing protein</fullName>
    </recommendedName>
</protein>
<proteinExistence type="inferred from homology"/>
<evidence type="ECO:0000256" key="1">
    <source>
        <dbReference type="ARBA" id="ARBA00023450"/>
    </source>
</evidence>
<evidence type="ECO:0000259" key="3">
    <source>
        <dbReference type="SMART" id="SM00507"/>
    </source>
</evidence>
<comment type="similarity">
    <text evidence="1">Belongs to the Rv1128c/1148c/1588c/1702c/1945/3466 family.</text>
</comment>
<dbReference type="EMBL" id="BAAAAF010000002">
    <property type="protein sequence ID" value="GAA0034998.1"/>
    <property type="molecule type" value="Genomic_DNA"/>
</dbReference>
<organism evidence="4 5">
    <name type="scientific">Brevibacterium metallidurans</name>
    <dbReference type="NCBI Taxonomy" id="1482676"/>
    <lineage>
        <taxon>Bacteria</taxon>
        <taxon>Bacillati</taxon>
        <taxon>Actinomycetota</taxon>
        <taxon>Actinomycetes</taxon>
        <taxon>Micrococcales</taxon>
        <taxon>Brevibacteriaceae</taxon>
        <taxon>Brevibacterium</taxon>
    </lineage>
</organism>
<feature type="region of interest" description="Disordered" evidence="2">
    <location>
        <begin position="464"/>
        <end position="502"/>
    </location>
</feature>
<feature type="compositionally biased region" description="Basic and acidic residues" evidence="2">
    <location>
        <begin position="155"/>
        <end position="167"/>
    </location>
</feature>
<dbReference type="InterPro" id="IPR003615">
    <property type="entry name" value="HNH_nuc"/>
</dbReference>
<dbReference type="Proteomes" id="UP001498238">
    <property type="component" value="Unassembled WGS sequence"/>
</dbReference>
<dbReference type="InterPro" id="IPR003870">
    <property type="entry name" value="DUF222"/>
</dbReference>
<dbReference type="CDD" id="cd00085">
    <property type="entry name" value="HNHc"/>
    <property type="match status" value="1"/>
</dbReference>
<dbReference type="InterPro" id="IPR002711">
    <property type="entry name" value="HNH"/>
</dbReference>
<dbReference type="Pfam" id="PF01844">
    <property type="entry name" value="HNH"/>
    <property type="match status" value="1"/>
</dbReference>
<feature type="compositionally biased region" description="Basic and acidic residues" evidence="2">
    <location>
        <begin position="43"/>
        <end position="55"/>
    </location>
</feature>
<dbReference type="Pfam" id="PF02720">
    <property type="entry name" value="DUF222"/>
    <property type="match status" value="1"/>
</dbReference>
<feature type="compositionally biased region" description="Basic and acidic residues" evidence="2">
    <location>
        <begin position="10"/>
        <end position="19"/>
    </location>
</feature>
<reference evidence="4 5" key="1">
    <citation type="submission" date="2024-01" db="EMBL/GenBank/DDBJ databases">
        <title>Characterization of antibiotic resistant novel bacterial strains and their environmental applications.</title>
        <authorList>
            <person name="Manzoor S."/>
            <person name="Abbas S."/>
            <person name="Arshad M."/>
            <person name="Ahmed I."/>
        </authorList>
    </citation>
    <scope>NUCLEOTIDE SEQUENCE [LARGE SCALE GENOMIC DNA]</scope>
    <source>
        <strain evidence="4 5">NCCP-602</strain>
    </source>
</reference>
<accession>A0ABP3C5P8</accession>
<dbReference type="SMART" id="SM00507">
    <property type="entry name" value="HNHc"/>
    <property type="match status" value="1"/>
</dbReference>
<feature type="compositionally biased region" description="Polar residues" evidence="2">
    <location>
        <begin position="197"/>
        <end position="206"/>
    </location>
</feature>
<dbReference type="RefSeq" id="WP_339391962.1">
    <property type="nucleotide sequence ID" value="NZ_BAAAAF010000002.1"/>
</dbReference>
<feature type="region of interest" description="Disordered" evidence="2">
    <location>
        <begin position="1"/>
        <end position="55"/>
    </location>
</feature>
<evidence type="ECO:0000313" key="4">
    <source>
        <dbReference type="EMBL" id="GAA0034998.1"/>
    </source>
</evidence>
<sequence length="778" mass="82809">MDLEAMTLNPDREPEKANDHASTPLENVPGSEWESNDLFPAGRGDDAGVHDDNDSREDGIIADVISLRDQLAAAGFDLTGHPLADEFGARDAVDVSEPASPDEPEIDYFSTVGDPSGVEDPPGAADCCGVEDFACVGDRAGVVEIDPVEYANRSEQADRTENADRTADAGVQSGTTSAGQRPDVDEPRSTAAHQAGEQGSSASGMSRRTGADDESPAWVGRHPLLTDEAWADLTAFAPEVTGSISSLMDFDSELRSFDRPMGPSEALLLVDGAEALSRISEALSTLALSVYERVGTPTETGAKNTKALIQNRLNLTPSEAHRRTELAKNLGGRVDTTGQALEPLCPEVAEGLHTGKLSAGQAKAIDDCMNDLPDWVTAEQRADVEKQLVDYAPTVRVKDLRGIFDHMLAYIDPDGEEPREETPRRDYSITIRPKKNGDWVLGGLLDPVSGATLNGLLTSRIRSASTDGEATAPSPLSGPQPNSGEIAPTSGESTADHPAVPGQQSLFDVVDPVLRGDVFDAPLPAMSAPPDWALQTTPDTGVGVDERSAADDGNDAAGEFPVGVGLCEDGTPVDLTAERPSAKAWIYERFVTLLGRISMEQAGTGSPYALVVTAKAEDLANGTGEGTTGAETPIPMHELIANGLNGSVFFHLMSEKARTVQVLTEKRFANKHQVAVITARDKGCTFPGCDAPPGWCEANHVVPWALGGKTEINNLALACSAHHHLLDRSDWEMRMLIDGRPAWIPPATVDPAQRPILHPRFITEEIIESLFDDRNDGP</sequence>
<evidence type="ECO:0000256" key="2">
    <source>
        <dbReference type="SAM" id="MobiDB-lite"/>
    </source>
</evidence>
<feature type="region of interest" description="Disordered" evidence="2">
    <location>
        <begin position="150"/>
        <end position="219"/>
    </location>
</feature>